<reference evidence="4 5" key="1">
    <citation type="journal article" date="2019" name="Sci. Rep.">
        <title>Orb-weaving spider Araneus ventricosus genome elucidates the spidroin gene catalogue.</title>
        <authorList>
            <person name="Kono N."/>
            <person name="Nakamura H."/>
            <person name="Ohtoshi R."/>
            <person name="Moran D.A.P."/>
            <person name="Shinohara A."/>
            <person name="Yoshida Y."/>
            <person name="Fujiwara M."/>
            <person name="Mori M."/>
            <person name="Tomita M."/>
            <person name="Arakawa K."/>
        </authorList>
    </citation>
    <scope>NUCLEOTIDE SEQUENCE [LARGE SCALE GENOMIC DNA]</scope>
</reference>
<evidence type="ECO:0000256" key="1">
    <source>
        <dbReference type="SAM" id="MobiDB-lite"/>
    </source>
</evidence>
<name>A0A4Y2N9Z3_ARAVE</name>
<accession>A0A4Y2N9Z3</accession>
<comment type="caution">
    <text evidence="4">The sequence shown here is derived from an EMBL/GenBank/DDBJ whole genome shotgun (WGS) entry which is preliminary data.</text>
</comment>
<evidence type="ECO:0000313" key="4">
    <source>
        <dbReference type="EMBL" id="GBN35460.1"/>
    </source>
</evidence>
<evidence type="ECO:0000313" key="3">
    <source>
        <dbReference type="EMBL" id="GBN25817.1"/>
    </source>
</evidence>
<keyword evidence="2" id="KW-0472">Membrane</keyword>
<gene>
    <name evidence="3" type="ORF">AVEN_162076_1</name>
    <name evidence="4" type="ORF">AVEN_28442_1</name>
</gene>
<protein>
    <submittedName>
        <fullName evidence="4">Uncharacterized protein</fullName>
    </submittedName>
</protein>
<sequence>MESTVSAPEPFPSIDLMQPGQTDGRSPFIPQGLMVMPPLFVFFLISKDPLASVKRAPMGPPRLHYEDG</sequence>
<feature type="transmembrane region" description="Helical" evidence="2">
    <location>
        <begin position="28"/>
        <end position="45"/>
    </location>
</feature>
<keyword evidence="2" id="KW-1133">Transmembrane helix</keyword>
<feature type="non-terminal residue" evidence="4">
    <location>
        <position position="68"/>
    </location>
</feature>
<dbReference type="AlphaFoldDB" id="A0A4Y2N9Z3"/>
<keyword evidence="2" id="KW-0812">Transmembrane</keyword>
<dbReference type="Proteomes" id="UP000499080">
    <property type="component" value="Unassembled WGS sequence"/>
</dbReference>
<organism evidence="4 5">
    <name type="scientific">Araneus ventricosus</name>
    <name type="common">Orbweaver spider</name>
    <name type="synonym">Epeira ventricosa</name>
    <dbReference type="NCBI Taxonomy" id="182803"/>
    <lineage>
        <taxon>Eukaryota</taxon>
        <taxon>Metazoa</taxon>
        <taxon>Ecdysozoa</taxon>
        <taxon>Arthropoda</taxon>
        <taxon>Chelicerata</taxon>
        <taxon>Arachnida</taxon>
        <taxon>Araneae</taxon>
        <taxon>Araneomorphae</taxon>
        <taxon>Entelegynae</taxon>
        <taxon>Araneoidea</taxon>
        <taxon>Araneidae</taxon>
        <taxon>Araneus</taxon>
    </lineage>
</organism>
<keyword evidence="5" id="KW-1185">Reference proteome</keyword>
<dbReference type="EMBL" id="BGPR01208239">
    <property type="protein sequence ID" value="GBN35460.1"/>
    <property type="molecule type" value="Genomic_DNA"/>
</dbReference>
<proteinExistence type="predicted"/>
<evidence type="ECO:0000256" key="2">
    <source>
        <dbReference type="SAM" id="Phobius"/>
    </source>
</evidence>
<dbReference type="EMBL" id="BGPR01204174">
    <property type="protein sequence ID" value="GBN25817.1"/>
    <property type="molecule type" value="Genomic_DNA"/>
</dbReference>
<evidence type="ECO:0000313" key="5">
    <source>
        <dbReference type="Proteomes" id="UP000499080"/>
    </source>
</evidence>
<feature type="region of interest" description="Disordered" evidence="1">
    <location>
        <begin position="1"/>
        <end position="25"/>
    </location>
</feature>